<evidence type="ECO:0000256" key="9">
    <source>
        <dbReference type="ARBA" id="ARBA00023065"/>
    </source>
</evidence>
<dbReference type="InterPro" id="IPR000210">
    <property type="entry name" value="BTB/POZ_dom"/>
</dbReference>
<evidence type="ECO:0000259" key="14">
    <source>
        <dbReference type="SMART" id="SM00225"/>
    </source>
</evidence>
<dbReference type="Proteomes" id="UP001159428">
    <property type="component" value="Unassembled WGS sequence"/>
</dbReference>
<evidence type="ECO:0000256" key="12">
    <source>
        <dbReference type="SAM" id="MobiDB-lite"/>
    </source>
</evidence>
<evidence type="ECO:0000256" key="1">
    <source>
        <dbReference type="ARBA" id="ARBA00004141"/>
    </source>
</evidence>
<evidence type="ECO:0000256" key="2">
    <source>
        <dbReference type="ARBA" id="ARBA00022448"/>
    </source>
</evidence>
<keyword evidence="8 13" id="KW-1133">Transmembrane helix</keyword>
<dbReference type="InterPro" id="IPR028325">
    <property type="entry name" value="VG_K_chnl"/>
</dbReference>
<dbReference type="PANTHER" id="PTHR11537:SF113">
    <property type="entry name" value="POTASSIUM VOLTAGE-GATED CHANNEL PROTEIN SHAKER"/>
    <property type="match status" value="1"/>
</dbReference>
<dbReference type="EMBL" id="CALNXJ010000048">
    <property type="protein sequence ID" value="CAH3150771.1"/>
    <property type="molecule type" value="Genomic_DNA"/>
</dbReference>
<keyword evidence="10 13" id="KW-0472">Membrane</keyword>
<evidence type="ECO:0000256" key="3">
    <source>
        <dbReference type="ARBA" id="ARBA00022538"/>
    </source>
</evidence>
<dbReference type="AlphaFoldDB" id="A0AAU9XL38"/>
<accession>A0AAU9XL38</accession>
<dbReference type="PRINTS" id="PR01491">
    <property type="entry name" value="KVCHANNEL"/>
</dbReference>
<keyword evidence="3" id="KW-0633">Potassium transport</keyword>
<keyword evidence="16" id="KW-1185">Reference proteome</keyword>
<evidence type="ECO:0000256" key="4">
    <source>
        <dbReference type="ARBA" id="ARBA00022692"/>
    </source>
</evidence>
<dbReference type="Pfam" id="PF00520">
    <property type="entry name" value="Ion_trans"/>
    <property type="match status" value="1"/>
</dbReference>
<keyword evidence="9" id="KW-0406">Ion transport</keyword>
<protein>
    <recommendedName>
        <fullName evidence="14">BTB domain-containing protein</fullName>
    </recommendedName>
</protein>
<dbReference type="Gene3D" id="1.20.120.350">
    <property type="entry name" value="Voltage-gated potassium channels. Chain C"/>
    <property type="match status" value="1"/>
</dbReference>
<keyword evidence="7" id="KW-0630">Potassium</keyword>
<reference evidence="15 16" key="1">
    <citation type="submission" date="2022-05" db="EMBL/GenBank/DDBJ databases">
        <authorList>
            <consortium name="Genoscope - CEA"/>
            <person name="William W."/>
        </authorList>
    </citation>
    <scope>NUCLEOTIDE SEQUENCE [LARGE SCALE GENOMIC DNA]</scope>
</reference>
<keyword evidence="5" id="KW-0631">Potassium channel</keyword>
<dbReference type="InterPro" id="IPR003131">
    <property type="entry name" value="T1-type_BTB"/>
</dbReference>
<evidence type="ECO:0000313" key="15">
    <source>
        <dbReference type="EMBL" id="CAH3150771.1"/>
    </source>
</evidence>
<dbReference type="FunFam" id="1.10.287.70:FF:000242">
    <property type="entry name" value="Potassium voltage-gated channel subfamily A member 1"/>
    <property type="match status" value="1"/>
</dbReference>
<evidence type="ECO:0000256" key="5">
    <source>
        <dbReference type="ARBA" id="ARBA00022826"/>
    </source>
</evidence>
<dbReference type="SUPFAM" id="SSF54695">
    <property type="entry name" value="POZ domain"/>
    <property type="match status" value="1"/>
</dbReference>
<keyword evidence="6" id="KW-0851">Voltage-gated channel</keyword>
<feature type="transmembrane region" description="Helical" evidence="13">
    <location>
        <begin position="279"/>
        <end position="301"/>
    </location>
</feature>
<dbReference type="InterPro" id="IPR027359">
    <property type="entry name" value="Volt_channel_dom_sf"/>
</dbReference>
<organism evidence="15 16">
    <name type="scientific">Pocillopora meandrina</name>
    <dbReference type="NCBI Taxonomy" id="46732"/>
    <lineage>
        <taxon>Eukaryota</taxon>
        <taxon>Metazoa</taxon>
        <taxon>Cnidaria</taxon>
        <taxon>Anthozoa</taxon>
        <taxon>Hexacorallia</taxon>
        <taxon>Scleractinia</taxon>
        <taxon>Astrocoeniina</taxon>
        <taxon>Pocilloporidae</taxon>
        <taxon>Pocillopora</taxon>
    </lineage>
</organism>
<dbReference type="FunFam" id="3.30.710.10:FF:000157">
    <property type="entry name" value="Potassium channel"/>
    <property type="match status" value="1"/>
</dbReference>
<evidence type="ECO:0000256" key="8">
    <source>
        <dbReference type="ARBA" id="ARBA00022989"/>
    </source>
</evidence>
<feature type="domain" description="BTB" evidence="14">
    <location>
        <begin position="42"/>
        <end position="142"/>
    </location>
</feature>
<name>A0AAU9XL38_9CNID</name>
<evidence type="ECO:0000256" key="7">
    <source>
        <dbReference type="ARBA" id="ARBA00022958"/>
    </source>
</evidence>
<gene>
    <name evidence="15" type="ORF">PMEA_00024927</name>
</gene>
<dbReference type="GO" id="GO:0051260">
    <property type="term" value="P:protein homooligomerization"/>
    <property type="evidence" value="ECO:0007669"/>
    <property type="project" value="InterPro"/>
</dbReference>
<dbReference type="PANTHER" id="PTHR11537">
    <property type="entry name" value="VOLTAGE-GATED POTASSIUM CHANNEL"/>
    <property type="match status" value="1"/>
</dbReference>
<feature type="transmembrane region" description="Helical" evidence="13">
    <location>
        <begin position="410"/>
        <end position="432"/>
    </location>
</feature>
<dbReference type="GO" id="GO:0005251">
    <property type="term" value="F:delayed rectifier potassium channel activity"/>
    <property type="evidence" value="ECO:0007669"/>
    <property type="project" value="TreeGrafter"/>
</dbReference>
<evidence type="ECO:0000256" key="6">
    <source>
        <dbReference type="ARBA" id="ARBA00022882"/>
    </source>
</evidence>
<dbReference type="InterPro" id="IPR011333">
    <property type="entry name" value="SKP1/BTB/POZ_sf"/>
</dbReference>
<dbReference type="PRINTS" id="PR01496">
    <property type="entry name" value="SHAKERCHANEL"/>
</dbReference>
<sequence>MHALSVAASSRASGYDGDRYVRCENLLEPYGPQSVTTADTGIRIRINVRGLVFETYEQTLAQYPQTLLGSPSKRREYYNTLSKEYCFDRDKVVFDAILFFYQSCGILSCPEHVPRESFLEEIKFFQLHEADLRYKQEIEPEKVKDVEEEMPEHPIQRKIWRLLEYPHTSIWADLLAKFSLLVIILSTITFCIETIPRFNRRTVCRDVTSSSLHNNTNGHILSRDLYNTSLGDNHINLTETHCTVIERGTYWSTIETVYVAWFTFEYVLRLIAAPNRIKFMTSALGLVDFLAILPFYITLIFEADGVLMTSFPVLRIIRLIRVLRVLKLSRYSKGLKVLAQTLVMSGKDLPSLLAVMIINVILFSSVIYYVENDVKDNDFDSIPDAFWWTIVTMTAVGYGDKVPKGALGKLIGAICAVSGIVVLFCFPTPVLLSHFEEMYKLKGSSPANKQKGKEKQNSGKQEDESKMKDTEVTLLGEGERIEIYV</sequence>
<keyword evidence="11" id="KW-0407">Ion channel</keyword>
<dbReference type="SMART" id="SM00225">
    <property type="entry name" value="BTB"/>
    <property type="match status" value="1"/>
</dbReference>
<comment type="subcellular location">
    <subcellularLocation>
        <location evidence="1">Membrane</location>
        <topology evidence="1">Multi-pass membrane protein</topology>
    </subcellularLocation>
</comment>
<dbReference type="InterPro" id="IPR003968">
    <property type="entry name" value="K_chnl_volt-dep_Kv"/>
</dbReference>
<evidence type="ECO:0000256" key="13">
    <source>
        <dbReference type="SAM" id="Phobius"/>
    </source>
</evidence>
<dbReference type="InterPro" id="IPR005821">
    <property type="entry name" value="Ion_trans_dom"/>
</dbReference>
<evidence type="ECO:0000256" key="10">
    <source>
        <dbReference type="ARBA" id="ARBA00023136"/>
    </source>
</evidence>
<dbReference type="Gene3D" id="1.10.287.70">
    <property type="match status" value="1"/>
</dbReference>
<dbReference type="SUPFAM" id="SSF81324">
    <property type="entry name" value="Voltage-gated potassium channels"/>
    <property type="match status" value="1"/>
</dbReference>
<comment type="caution">
    <text evidence="15">The sequence shown here is derived from an EMBL/GenBank/DDBJ whole genome shotgun (WGS) entry which is preliminary data.</text>
</comment>
<dbReference type="InterPro" id="IPR003972">
    <property type="entry name" value="K_chnl_volt-dep_Kv1"/>
</dbReference>
<dbReference type="Pfam" id="PF02214">
    <property type="entry name" value="BTB_2"/>
    <property type="match status" value="1"/>
</dbReference>
<keyword evidence="4 13" id="KW-0812">Transmembrane</keyword>
<dbReference type="FunFam" id="1.20.120.350:FF:000074">
    <property type="entry name" value="SHaW family of potassium channels"/>
    <property type="match status" value="1"/>
</dbReference>
<feature type="region of interest" description="Disordered" evidence="12">
    <location>
        <begin position="444"/>
        <end position="485"/>
    </location>
</feature>
<dbReference type="GO" id="GO:0001508">
    <property type="term" value="P:action potential"/>
    <property type="evidence" value="ECO:0007669"/>
    <property type="project" value="TreeGrafter"/>
</dbReference>
<dbReference type="GO" id="GO:0008076">
    <property type="term" value="C:voltage-gated potassium channel complex"/>
    <property type="evidence" value="ECO:0007669"/>
    <property type="project" value="InterPro"/>
</dbReference>
<feature type="compositionally biased region" description="Basic and acidic residues" evidence="12">
    <location>
        <begin position="451"/>
        <end position="485"/>
    </location>
</feature>
<evidence type="ECO:0000256" key="11">
    <source>
        <dbReference type="ARBA" id="ARBA00023303"/>
    </source>
</evidence>
<keyword evidence="2" id="KW-0813">Transport</keyword>
<evidence type="ECO:0000313" key="16">
    <source>
        <dbReference type="Proteomes" id="UP001159428"/>
    </source>
</evidence>
<dbReference type="PRINTS" id="PR00169">
    <property type="entry name" value="KCHANNEL"/>
</dbReference>
<feature type="transmembrane region" description="Helical" evidence="13">
    <location>
        <begin position="352"/>
        <end position="370"/>
    </location>
</feature>
<feature type="transmembrane region" description="Helical" evidence="13">
    <location>
        <begin position="170"/>
        <end position="192"/>
    </location>
</feature>
<proteinExistence type="predicted"/>
<dbReference type="Gene3D" id="3.30.710.10">
    <property type="entry name" value="Potassium Channel Kv1.1, Chain A"/>
    <property type="match status" value="1"/>
</dbReference>